<dbReference type="Proteomes" id="UP001391051">
    <property type="component" value="Unassembled WGS sequence"/>
</dbReference>
<evidence type="ECO:0000256" key="3">
    <source>
        <dbReference type="ARBA" id="ARBA00035112"/>
    </source>
</evidence>
<keyword evidence="5" id="KW-0472">Membrane</keyword>
<feature type="region of interest" description="Disordered" evidence="4">
    <location>
        <begin position="1"/>
        <end position="42"/>
    </location>
</feature>
<keyword evidence="2" id="KW-0560">Oxidoreductase</keyword>
<protein>
    <recommendedName>
        <fullName evidence="8">Oxidase ustYa</fullName>
    </recommendedName>
</protein>
<name>A0ABR1QGG9_9PEZI</name>
<dbReference type="GeneID" id="92077813"/>
<evidence type="ECO:0000256" key="1">
    <source>
        <dbReference type="ARBA" id="ARBA00004685"/>
    </source>
</evidence>
<dbReference type="InterPro" id="IPR021765">
    <property type="entry name" value="UstYa-like"/>
</dbReference>
<evidence type="ECO:0000313" key="7">
    <source>
        <dbReference type="Proteomes" id="UP001391051"/>
    </source>
</evidence>
<organism evidence="6 7">
    <name type="scientific">Apiospora aurea</name>
    <dbReference type="NCBI Taxonomy" id="335848"/>
    <lineage>
        <taxon>Eukaryota</taxon>
        <taxon>Fungi</taxon>
        <taxon>Dikarya</taxon>
        <taxon>Ascomycota</taxon>
        <taxon>Pezizomycotina</taxon>
        <taxon>Sordariomycetes</taxon>
        <taxon>Xylariomycetidae</taxon>
        <taxon>Amphisphaeriales</taxon>
        <taxon>Apiosporaceae</taxon>
        <taxon>Apiospora</taxon>
    </lineage>
</organism>
<reference evidence="6 7" key="1">
    <citation type="submission" date="2023-01" db="EMBL/GenBank/DDBJ databases">
        <title>Analysis of 21 Apiospora genomes using comparative genomics revels a genus with tremendous synthesis potential of carbohydrate active enzymes and secondary metabolites.</title>
        <authorList>
            <person name="Sorensen T."/>
        </authorList>
    </citation>
    <scope>NUCLEOTIDE SEQUENCE [LARGE SCALE GENOMIC DNA]</scope>
    <source>
        <strain evidence="6 7">CBS 24483</strain>
    </source>
</reference>
<keyword evidence="7" id="KW-1185">Reference proteome</keyword>
<comment type="pathway">
    <text evidence="1">Mycotoxin biosynthesis.</text>
</comment>
<feature type="compositionally biased region" description="Acidic residues" evidence="4">
    <location>
        <begin position="21"/>
        <end position="34"/>
    </location>
</feature>
<gene>
    <name evidence="6" type="ORF">PG986_008529</name>
</gene>
<feature type="compositionally biased region" description="Low complexity" evidence="4">
    <location>
        <begin position="10"/>
        <end position="20"/>
    </location>
</feature>
<dbReference type="RefSeq" id="XP_066700863.1">
    <property type="nucleotide sequence ID" value="XM_066844751.1"/>
</dbReference>
<keyword evidence="5" id="KW-1133">Transmembrane helix</keyword>
<evidence type="ECO:0000256" key="4">
    <source>
        <dbReference type="SAM" id="MobiDB-lite"/>
    </source>
</evidence>
<dbReference type="PANTHER" id="PTHR33365">
    <property type="entry name" value="YALI0B05434P"/>
    <property type="match status" value="1"/>
</dbReference>
<accession>A0ABR1QGG9</accession>
<comment type="caution">
    <text evidence="6">The sequence shown here is derived from an EMBL/GenBank/DDBJ whole genome shotgun (WGS) entry which is preliminary data.</text>
</comment>
<sequence length="253" mass="28565">MESYGDISLRRSMSQSSSTSDDVEEKEQLLDGEDSQTAGPRQAKRRRLPLRILVTIGFLAALNLAFITALAVFVVRKGQADAQPPSWMPPERYTKKLFIYQSVFGDEPSKESEGQWTKLIPKGKGWIDVDNDTALPYMHGMDQSLPKQQAMISVFHQLHCLYMTRAGYFSARAGNLDEVNAGHLAHCWDYLRQAIMCAGDTTLEWLHAPPDNIGSTGWGYQHTCKDYGALFTFAERYRSTDKKEIHGKINHSM</sequence>
<dbReference type="PANTHER" id="PTHR33365:SF11">
    <property type="entry name" value="TAT PATHWAY SIGNAL SEQUENCE"/>
    <property type="match status" value="1"/>
</dbReference>
<dbReference type="Pfam" id="PF11807">
    <property type="entry name" value="UstYa"/>
    <property type="match status" value="1"/>
</dbReference>
<evidence type="ECO:0000256" key="2">
    <source>
        <dbReference type="ARBA" id="ARBA00023002"/>
    </source>
</evidence>
<feature type="transmembrane region" description="Helical" evidence="5">
    <location>
        <begin position="50"/>
        <end position="75"/>
    </location>
</feature>
<keyword evidence="5" id="KW-0812">Transmembrane</keyword>
<evidence type="ECO:0008006" key="8">
    <source>
        <dbReference type="Google" id="ProtNLM"/>
    </source>
</evidence>
<dbReference type="EMBL" id="JAQQWE010000005">
    <property type="protein sequence ID" value="KAK7952801.1"/>
    <property type="molecule type" value="Genomic_DNA"/>
</dbReference>
<evidence type="ECO:0000256" key="5">
    <source>
        <dbReference type="SAM" id="Phobius"/>
    </source>
</evidence>
<comment type="similarity">
    <text evidence="3">Belongs to the ustYa family.</text>
</comment>
<evidence type="ECO:0000313" key="6">
    <source>
        <dbReference type="EMBL" id="KAK7952801.1"/>
    </source>
</evidence>
<proteinExistence type="inferred from homology"/>